<dbReference type="EMBL" id="JADINC010000049">
    <property type="protein sequence ID" value="MBO8425451.1"/>
    <property type="molecule type" value="Genomic_DNA"/>
</dbReference>
<feature type="signal peptide" evidence="1">
    <location>
        <begin position="1"/>
        <end position="18"/>
    </location>
</feature>
<dbReference type="Proteomes" id="UP000823630">
    <property type="component" value="Unassembled WGS sequence"/>
</dbReference>
<dbReference type="PROSITE" id="PS51257">
    <property type="entry name" value="PROKAR_LIPOPROTEIN"/>
    <property type="match status" value="1"/>
</dbReference>
<keyword evidence="1" id="KW-0732">Signal</keyword>
<organism evidence="2 3">
    <name type="scientific">Candidatus Enterousia avistercoris</name>
    <dbReference type="NCBI Taxonomy" id="2840788"/>
    <lineage>
        <taxon>Bacteria</taxon>
        <taxon>Pseudomonadati</taxon>
        <taxon>Pseudomonadota</taxon>
        <taxon>Alphaproteobacteria</taxon>
        <taxon>Candidatus Enterousia</taxon>
    </lineage>
</organism>
<feature type="chain" id="PRO_5038724296" evidence="1">
    <location>
        <begin position="19"/>
        <end position="405"/>
    </location>
</feature>
<evidence type="ECO:0000256" key="1">
    <source>
        <dbReference type="SAM" id="SignalP"/>
    </source>
</evidence>
<reference evidence="2" key="2">
    <citation type="journal article" date="2021" name="PeerJ">
        <title>Extensive microbial diversity within the chicken gut microbiome revealed by metagenomics and culture.</title>
        <authorList>
            <person name="Gilroy R."/>
            <person name="Ravi A."/>
            <person name="Getino M."/>
            <person name="Pursley I."/>
            <person name="Horton D.L."/>
            <person name="Alikhan N.F."/>
            <person name="Baker D."/>
            <person name="Gharbi K."/>
            <person name="Hall N."/>
            <person name="Watson M."/>
            <person name="Adriaenssens E.M."/>
            <person name="Foster-Nyarko E."/>
            <person name="Jarju S."/>
            <person name="Secka A."/>
            <person name="Antonio M."/>
            <person name="Oren A."/>
            <person name="Chaudhuri R.R."/>
            <person name="La Ragione R."/>
            <person name="Hildebrand F."/>
            <person name="Pallen M.J."/>
        </authorList>
    </citation>
    <scope>NUCLEOTIDE SEQUENCE</scope>
    <source>
        <strain evidence="2">8207</strain>
    </source>
</reference>
<dbReference type="AlphaFoldDB" id="A0A9D9GUD9"/>
<evidence type="ECO:0000313" key="3">
    <source>
        <dbReference type="Proteomes" id="UP000823630"/>
    </source>
</evidence>
<proteinExistence type="predicted"/>
<sequence>MARVLFSLSLLCSAVLLSGCLETGSGTPQHNPFKDRPNYGADINITKPYADTVAKENAEITNMYSRNAAMINDWVSYKLSGSKFDVNESEYPGIIKIAQSLITASASDINSVDSDLLSPAMALLDSSMRRACASAENIGDCIVNWRENNAIQFATSANTLMNYTTELTVDNATLTATNGYQMKFTIDPDTGEIDGMTLTRDSGDVDLAKLGDSSTFYGSDIENGRVLELDYVSDAKQMGLSYSDFGLINIQSSMDSDHQVDAWLVPFAGGYDDKKIAVADIDSDMTFRGRAVGTATKGEDSINLGGTATLNFKTGDTPTSELAANFDNWYNVTITQNGDAPNANFVFSGNPTETDVILTNTTGTGTMNVGYYGPAGSPTEATGLVHYQETDVENPVSLDMAFGVK</sequence>
<reference evidence="2" key="1">
    <citation type="submission" date="2020-10" db="EMBL/GenBank/DDBJ databases">
        <authorList>
            <person name="Gilroy R."/>
        </authorList>
    </citation>
    <scope>NUCLEOTIDE SEQUENCE</scope>
    <source>
        <strain evidence="2">8207</strain>
    </source>
</reference>
<comment type="caution">
    <text evidence="2">The sequence shown here is derived from an EMBL/GenBank/DDBJ whole genome shotgun (WGS) entry which is preliminary data.</text>
</comment>
<name>A0A9D9GUD9_9PROT</name>
<protein>
    <submittedName>
        <fullName evidence="2">Uncharacterized protein</fullName>
    </submittedName>
</protein>
<gene>
    <name evidence="2" type="ORF">IAC69_03150</name>
</gene>
<accession>A0A9D9GUD9</accession>
<evidence type="ECO:0000313" key="2">
    <source>
        <dbReference type="EMBL" id="MBO8425451.1"/>
    </source>
</evidence>